<sequence length="65" mass="7210">MLLDAMARALRISDEAGLVGLFVDAKDDVVAGYYMKFGFVPIENNPLLLYLAMVSIRQAFENQGQ</sequence>
<evidence type="ECO:0008006" key="3">
    <source>
        <dbReference type="Google" id="ProtNLM"/>
    </source>
</evidence>
<dbReference type="Proteomes" id="UP000055136">
    <property type="component" value="Chromosome"/>
</dbReference>
<proteinExistence type="predicted"/>
<dbReference type="Gene3D" id="3.40.630.30">
    <property type="match status" value="1"/>
</dbReference>
<dbReference type="AlphaFoldDB" id="A0A0S2TBI1"/>
<keyword evidence="2" id="KW-1185">Reference proteome</keyword>
<dbReference type="EMBL" id="CP013099">
    <property type="protein sequence ID" value="ALP52524.1"/>
    <property type="molecule type" value="Genomic_DNA"/>
</dbReference>
<organism evidence="1 2">
    <name type="scientific">Candidatus Tenderia electrophaga</name>
    <dbReference type="NCBI Taxonomy" id="1748243"/>
    <lineage>
        <taxon>Bacteria</taxon>
        <taxon>Pseudomonadati</taxon>
        <taxon>Pseudomonadota</taxon>
        <taxon>Gammaproteobacteria</taxon>
        <taxon>Candidatus Tenderiales</taxon>
        <taxon>Candidatus Tenderiaceae</taxon>
        <taxon>Candidatus Tenderia</taxon>
    </lineage>
</organism>
<evidence type="ECO:0000313" key="2">
    <source>
        <dbReference type="Proteomes" id="UP000055136"/>
    </source>
</evidence>
<protein>
    <recommendedName>
        <fullName evidence="3">N-acetyltransferase domain-containing protein</fullName>
    </recommendedName>
</protein>
<evidence type="ECO:0000313" key="1">
    <source>
        <dbReference type="EMBL" id="ALP52524.1"/>
    </source>
</evidence>
<name>A0A0S2TBI1_9GAMM</name>
<reference evidence="1" key="1">
    <citation type="submission" date="2015-10" db="EMBL/GenBank/DDBJ databases">
        <title>Description of Candidatus Tenderia electrophaga gen. nov, sp. nov., an Uncultivated Electroautotroph from a Biocathode Enrichment.</title>
        <authorList>
            <person name="Eddie B.J."/>
            <person name="Malanoski A.P."/>
            <person name="Wang Z."/>
            <person name="Hall R.J."/>
            <person name="Oh S.D."/>
            <person name="Heiner C."/>
            <person name="Lin B."/>
            <person name="Strycharz-Glaven S.M."/>
        </authorList>
    </citation>
    <scope>NUCLEOTIDE SEQUENCE [LARGE SCALE GENOMIC DNA]</scope>
    <source>
        <strain evidence="1">NRL1</strain>
    </source>
</reference>
<dbReference type="KEGG" id="tee:Tel_04830"/>
<gene>
    <name evidence="1" type="ORF">Tel_04830</name>
</gene>
<accession>A0A0S2TBI1</accession>